<accession>A0ABU6TM32</accession>
<comment type="caution">
    <text evidence="1">The sequence shown here is derived from an EMBL/GenBank/DDBJ whole genome shotgun (WGS) entry which is preliminary data.</text>
</comment>
<dbReference type="EMBL" id="JASCZI010091107">
    <property type="protein sequence ID" value="MED6148993.1"/>
    <property type="molecule type" value="Genomic_DNA"/>
</dbReference>
<proteinExistence type="predicted"/>
<evidence type="ECO:0000313" key="1">
    <source>
        <dbReference type="EMBL" id="MED6148993.1"/>
    </source>
</evidence>
<keyword evidence="2" id="KW-1185">Reference proteome</keyword>
<evidence type="ECO:0000313" key="2">
    <source>
        <dbReference type="Proteomes" id="UP001341840"/>
    </source>
</evidence>
<organism evidence="1 2">
    <name type="scientific">Stylosanthes scabra</name>
    <dbReference type="NCBI Taxonomy" id="79078"/>
    <lineage>
        <taxon>Eukaryota</taxon>
        <taxon>Viridiplantae</taxon>
        <taxon>Streptophyta</taxon>
        <taxon>Embryophyta</taxon>
        <taxon>Tracheophyta</taxon>
        <taxon>Spermatophyta</taxon>
        <taxon>Magnoliopsida</taxon>
        <taxon>eudicotyledons</taxon>
        <taxon>Gunneridae</taxon>
        <taxon>Pentapetalae</taxon>
        <taxon>rosids</taxon>
        <taxon>fabids</taxon>
        <taxon>Fabales</taxon>
        <taxon>Fabaceae</taxon>
        <taxon>Papilionoideae</taxon>
        <taxon>50 kb inversion clade</taxon>
        <taxon>dalbergioids sensu lato</taxon>
        <taxon>Dalbergieae</taxon>
        <taxon>Pterocarpus clade</taxon>
        <taxon>Stylosanthes</taxon>
    </lineage>
</organism>
<protein>
    <submittedName>
        <fullName evidence="1">Uncharacterized protein</fullName>
    </submittedName>
</protein>
<reference evidence="1 2" key="1">
    <citation type="journal article" date="2023" name="Plants (Basel)">
        <title>Bridging the Gap: Combining Genomics and Transcriptomics Approaches to Understand Stylosanthes scabra, an Orphan Legume from the Brazilian Caatinga.</title>
        <authorList>
            <person name="Ferreira-Neto J.R.C."/>
            <person name="da Silva M.D."/>
            <person name="Binneck E."/>
            <person name="de Melo N.F."/>
            <person name="da Silva R.H."/>
            <person name="de Melo A.L.T.M."/>
            <person name="Pandolfi V."/>
            <person name="Bustamante F.O."/>
            <person name="Brasileiro-Vidal A.C."/>
            <person name="Benko-Iseppon A.M."/>
        </authorList>
    </citation>
    <scope>NUCLEOTIDE SEQUENCE [LARGE SCALE GENOMIC DNA]</scope>
    <source>
        <tissue evidence="1">Leaves</tissue>
    </source>
</reference>
<dbReference type="Proteomes" id="UP001341840">
    <property type="component" value="Unassembled WGS sequence"/>
</dbReference>
<name>A0ABU6TM32_9FABA</name>
<sequence>MNFMVRMDVATIAPILFKVVGVCFQVAFREAECVKASPEQYVRLAPLINKYSSYFGVDSGGGDDQWLIHAVGGLSNFLRGENDYWGWASG</sequence>
<gene>
    <name evidence="1" type="ORF">PIB30_058226</name>
</gene>